<comment type="caution">
    <text evidence="3">The sequence shown here is derived from an EMBL/GenBank/DDBJ whole genome shotgun (WGS) entry which is preliminary data.</text>
</comment>
<evidence type="ECO:0000313" key="4">
    <source>
        <dbReference type="Proteomes" id="UP000230779"/>
    </source>
</evidence>
<keyword evidence="2" id="KW-0472">Membrane</keyword>
<dbReference type="AlphaFoldDB" id="A0A2M7RK65"/>
<dbReference type="EMBL" id="PFMD01000010">
    <property type="protein sequence ID" value="PIY97153.1"/>
    <property type="molecule type" value="Genomic_DNA"/>
</dbReference>
<protein>
    <submittedName>
        <fullName evidence="3">Uncharacterized protein</fullName>
    </submittedName>
</protein>
<dbReference type="Proteomes" id="UP000230779">
    <property type="component" value="Unassembled WGS sequence"/>
</dbReference>
<keyword evidence="2" id="KW-0812">Transmembrane</keyword>
<feature type="transmembrane region" description="Helical" evidence="2">
    <location>
        <begin position="38"/>
        <end position="58"/>
    </location>
</feature>
<accession>A0A2M7RK65</accession>
<evidence type="ECO:0000256" key="2">
    <source>
        <dbReference type="SAM" id="Phobius"/>
    </source>
</evidence>
<evidence type="ECO:0000256" key="1">
    <source>
        <dbReference type="SAM" id="MobiDB-lite"/>
    </source>
</evidence>
<gene>
    <name evidence="3" type="ORF">COY66_00915</name>
</gene>
<keyword evidence="2" id="KW-1133">Transmembrane helix</keyword>
<name>A0A2M7RK65_9BACT</name>
<organism evidence="3 4">
    <name type="scientific">Candidatus Kerfeldbacteria bacterium CG_4_10_14_0_8_um_filter_42_10</name>
    <dbReference type="NCBI Taxonomy" id="2014248"/>
    <lineage>
        <taxon>Bacteria</taxon>
        <taxon>Candidatus Kerfeldiibacteriota</taxon>
    </lineage>
</organism>
<feature type="compositionally biased region" description="Pro residues" evidence="1">
    <location>
        <begin position="15"/>
        <end position="24"/>
    </location>
</feature>
<proteinExistence type="predicted"/>
<feature type="transmembrane region" description="Helical" evidence="2">
    <location>
        <begin position="70"/>
        <end position="91"/>
    </location>
</feature>
<feature type="transmembrane region" description="Helical" evidence="2">
    <location>
        <begin position="136"/>
        <end position="156"/>
    </location>
</feature>
<reference evidence="3 4" key="1">
    <citation type="submission" date="2017-09" db="EMBL/GenBank/DDBJ databases">
        <title>Depth-based differentiation of microbial function through sediment-hosted aquifers and enrichment of novel symbionts in the deep terrestrial subsurface.</title>
        <authorList>
            <person name="Probst A.J."/>
            <person name="Ladd B."/>
            <person name="Jarett J.K."/>
            <person name="Geller-Mcgrath D.E."/>
            <person name="Sieber C.M."/>
            <person name="Emerson J.B."/>
            <person name="Anantharaman K."/>
            <person name="Thomas B.C."/>
            <person name="Malmstrom R."/>
            <person name="Stieglmeier M."/>
            <person name="Klingl A."/>
            <person name="Woyke T."/>
            <person name="Ryan C.M."/>
            <person name="Banfield J.F."/>
        </authorList>
    </citation>
    <scope>NUCLEOTIDE SEQUENCE [LARGE SCALE GENOMIC DNA]</scope>
    <source>
        <strain evidence="3">CG_4_10_14_0_8_um_filter_42_10</strain>
    </source>
</reference>
<sequence>MDTQLNSNYHKNKLPTPPLIPSPTPTQQKKPKSRKPGYIVNVVLNILFLYVANHLIAWEAQFITGEWAQVLGIINVSIIMNIAAYALFVFYDGRLFYLASRSALDVVSFIVGYRLYKVFPFDFNGFFEMGWLNEVVPYLLILGMVGIVISMIVRVARFVGNKNIYY</sequence>
<feature type="region of interest" description="Disordered" evidence="1">
    <location>
        <begin position="1"/>
        <end position="33"/>
    </location>
</feature>
<evidence type="ECO:0000313" key="3">
    <source>
        <dbReference type="EMBL" id="PIY97153.1"/>
    </source>
</evidence>
<feature type="transmembrane region" description="Helical" evidence="2">
    <location>
        <begin position="98"/>
        <end position="116"/>
    </location>
</feature>